<protein>
    <submittedName>
        <fullName evidence="2">Uncharacterized protein</fullName>
    </submittedName>
</protein>
<accession>A0A0G4GLG6</accession>
<organism evidence="2">
    <name type="scientific">Chromera velia CCMP2878</name>
    <dbReference type="NCBI Taxonomy" id="1169474"/>
    <lineage>
        <taxon>Eukaryota</taxon>
        <taxon>Sar</taxon>
        <taxon>Alveolata</taxon>
        <taxon>Colpodellida</taxon>
        <taxon>Chromeraceae</taxon>
        <taxon>Chromera</taxon>
    </lineage>
</organism>
<dbReference type="EMBL" id="CDMZ01001328">
    <property type="protein sequence ID" value="CEM30959.1"/>
    <property type="molecule type" value="Genomic_DNA"/>
</dbReference>
<reference evidence="2" key="1">
    <citation type="submission" date="2014-11" db="EMBL/GenBank/DDBJ databases">
        <authorList>
            <person name="Otto D Thomas"/>
            <person name="Naeem Raeece"/>
        </authorList>
    </citation>
    <scope>NUCLEOTIDE SEQUENCE</scope>
</reference>
<feature type="compositionally biased region" description="Polar residues" evidence="1">
    <location>
        <begin position="1"/>
        <end position="16"/>
    </location>
</feature>
<dbReference type="VEuPathDB" id="CryptoDB:Cvel_22423"/>
<sequence>MVSPILSASSVASFRQHSGDLSPASLLPQQTKESSISPPPPIQSRRLQHSVRRAVASPFIHSCGGSHRRASVSPSVSINDAHTVGDQQHRSSPPSSLSFNAAPPRRATVSSSSISSQTKESGSLSLYSVLSQQTEESGSLSLLPVLSVQTEESSSLSLLPVLSQMAEESGILSLLPVLSQQTEESGVLHSVLSQ</sequence>
<feature type="region of interest" description="Disordered" evidence="1">
    <location>
        <begin position="84"/>
        <end position="116"/>
    </location>
</feature>
<proteinExistence type="predicted"/>
<gene>
    <name evidence="2" type="ORF">Cvel_22423</name>
</gene>
<name>A0A0G4GLG6_9ALVE</name>
<evidence type="ECO:0000313" key="2">
    <source>
        <dbReference type="EMBL" id="CEM30959.1"/>
    </source>
</evidence>
<evidence type="ECO:0000256" key="1">
    <source>
        <dbReference type="SAM" id="MobiDB-lite"/>
    </source>
</evidence>
<feature type="region of interest" description="Disordered" evidence="1">
    <location>
        <begin position="1"/>
        <end position="50"/>
    </location>
</feature>
<dbReference type="AlphaFoldDB" id="A0A0G4GLG6"/>
<feature type="compositionally biased region" description="Polar residues" evidence="1">
    <location>
        <begin position="90"/>
        <end position="99"/>
    </location>
</feature>